<dbReference type="HAMAP" id="MF_01931">
    <property type="entry name" value="PurF"/>
    <property type="match status" value="1"/>
</dbReference>
<feature type="binding site" evidence="7 10">
    <location>
        <position position="278"/>
    </location>
    <ligand>
        <name>[4Fe-4S] cluster</name>
        <dbReference type="ChEBI" id="CHEBI:49883"/>
    </ligand>
</feature>
<reference evidence="12 13" key="1">
    <citation type="submission" date="2019-08" db="EMBL/GenBank/DDBJ databases">
        <authorList>
            <person name="Dhanesh K."/>
            <person name="Kumar G."/>
            <person name="Sasikala C."/>
            <person name="Venkata Ramana C."/>
        </authorList>
    </citation>
    <scope>NUCLEOTIDE SEQUENCE [LARGE SCALE GENOMIC DNA]</scope>
    <source>
        <strain evidence="12 13">JC645</strain>
    </source>
</reference>
<dbReference type="InterPro" id="IPR000836">
    <property type="entry name" value="PRTase_dom"/>
</dbReference>
<dbReference type="InterPro" id="IPR005854">
    <property type="entry name" value="PurF"/>
</dbReference>
<evidence type="ECO:0000259" key="11">
    <source>
        <dbReference type="PROSITE" id="PS51278"/>
    </source>
</evidence>
<evidence type="ECO:0000313" key="13">
    <source>
        <dbReference type="Proteomes" id="UP000324479"/>
    </source>
</evidence>
<dbReference type="Gene3D" id="3.40.50.2020">
    <property type="match status" value="1"/>
</dbReference>
<keyword evidence="6 7" id="KW-0315">Glutamine amidotransferase</keyword>
<feature type="active site" description="Nucleophile" evidence="7 9">
    <location>
        <position position="8"/>
    </location>
</feature>
<dbReference type="GO" id="GO:0051539">
    <property type="term" value="F:4 iron, 4 sulfur cluster binding"/>
    <property type="evidence" value="ECO:0007669"/>
    <property type="project" value="UniProtKB-KW"/>
</dbReference>
<evidence type="ECO:0000256" key="9">
    <source>
        <dbReference type="PIRSR" id="PIRSR000485-1"/>
    </source>
</evidence>
<keyword evidence="7" id="KW-0004">4Fe-4S</keyword>
<accession>A0A5M6CYX5</accession>
<feature type="binding site" evidence="7 10">
    <location>
        <position position="496"/>
    </location>
    <ligand>
        <name>[4Fe-4S] cluster</name>
        <dbReference type="ChEBI" id="CHEBI:49883"/>
    </ligand>
</feature>
<keyword evidence="13" id="KW-1185">Reference proteome</keyword>
<dbReference type="GO" id="GO:0004044">
    <property type="term" value="F:amidophosphoribosyltransferase activity"/>
    <property type="evidence" value="ECO:0007669"/>
    <property type="project" value="UniProtKB-UniRule"/>
</dbReference>
<comment type="catalytic activity">
    <reaction evidence="7 8">
        <text>5-phospho-beta-D-ribosylamine + L-glutamate + diphosphate = 5-phospho-alpha-D-ribose 1-diphosphate + L-glutamine + H2O</text>
        <dbReference type="Rhea" id="RHEA:14905"/>
        <dbReference type="ChEBI" id="CHEBI:15377"/>
        <dbReference type="ChEBI" id="CHEBI:29985"/>
        <dbReference type="ChEBI" id="CHEBI:33019"/>
        <dbReference type="ChEBI" id="CHEBI:58017"/>
        <dbReference type="ChEBI" id="CHEBI:58359"/>
        <dbReference type="ChEBI" id="CHEBI:58681"/>
        <dbReference type="EC" id="2.4.2.14"/>
    </reaction>
</comment>
<comment type="caution">
    <text evidence="7">Lacks conserved residue(s) required for the propagation of feature annotation.</text>
</comment>
<evidence type="ECO:0000256" key="4">
    <source>
        <dbReference type="ARBA" id="ARBA00022679"/>
    </source>
</evidence>
<dbReference type="UniPathway" id="UPA00074">
    <property type="reaction ID" value="UER00124"/>
</dbReference>
<dbReference type="GO" id="GO:0009113">
    <property type="term" value="P:purine nucleobase biosynthetic process"/>
    <property type="evidence" value="ECO:0007669"/>
    <property type="project" value="InterPro"/>
</dbReference>
<comment type="pathway">
    <text evidence="1 7 8">Purine metabolism; IMP biosynthesis via de novo pathway; N(1)-(5-phospho-D-ribosyl)glycinamide from 5-phospho-alpha-D-ribose 1-diphosphate: step 1/2.</text>
</comment>
<dbReference type="EMBL" id="VWOX01000013">
    <property type="protein sequence ID" value="KAA5540428.1"/>
    <property type="molecule type" value="Genomic_DNA"/>
</dbReference>
<keyword evidence="3 7" id="KW-0328">Glycosyltransferase</keyword>
<dbReference type="CDD" id="cd06223">
    <property type="entry name" value="PRTases_typeI"/>
    <property type="match status" value="1"/>
</dbReference>
<feature type="binding site" evidence="7 10">
    <location>
        <position position="493"/>
    </location>
    <ligand>
        <name>[4Fe-4S] cluster</name>
        <dbReference type="ChEBI" id="CHEBI:49883"/>
    </ligand>
</feature>
<comment type="function">
    <text evidence="7">Catalyzes the formation of phosphoribosylamine from phosphoribosylpyrophosphate (PRPP) and glutamine.</text>
</comment>
<dbReference type="GO" id="GO:0006189">
    <property type="term" value="P:'de novo' IMP biosynthetic process"/>
    <property type="evidence" value="ECO:0007669"/>
    <property type="project" value="UniProtKB-UniRule"/>
</dbReference>
<dbReference type="PROSITE" id="PS51278">
    <property type="entry name" value="GATASE_TYPE_2"/>
    <property type="match status" value="1"/>
</dbReference>
<evidence type="ECO:0000256" key="1">
    <source>
        <dbReference type="ARBA" id="ARBA00005209"/>
    </source>
</evidence>
<dbReference type="Pfam" id="PF13522">
    <property type="entry name" value="GATase_6"/>
    <property type="match status" value="1"/>
</dbReference>
<evidence type="ECO:0000256" key="6">
    <source>
        <dbReference type="ARBA" id="ARBA00022962"/>
    </source>
</evidence>
<dbReference type="Proteomes" id="UP000324479">
    <property type="component" value="Unassembled WGS sequence"/>
</dbReference>
<evidence type="ECO:0000256" key="8">
    <source>
        <dbReference type="PIRNR" id="PIRNR000485"/>
    </source>
</evidence>
<evidence type="ECO:0000256" key="3">
    <source>
        <dbReference type="ARBA" id="ARBA00022676"/>
    </source>
</evidence>
<dbReference type="SUPFAM" id="SSF56235">
    <property type="entry name" value="N-terminal nucleophile aminohydrolases (Ntn hydrolases)"/>
    <property type="match status" value="1"/>
</dbReference>
<comment type="caution">
    <text evidence="12">The sequence shown here is derived from an EMBL/GenBank/DDBJ whole genome shotgun (WGS) entry which is preliminary data.</text>
</comment>
<keyword evidence="7 10" id="KW-0411">Iron-sulfur</keyword>
<dbReference type="SUPFAM" id="SSF53271">
    <property type="entry name" value="PRTase-like"/>
    <property type="match status" value="1"/>
</dbReference>
<evidence type="ECO:0000313" key="12">
    <source>
        <dbReference type="EMBL" id="KAA5540428.1"/>
    </source>
</evidence>
<dbReference type="PANTHER" id="PTHR11907">
    <property type="entry name" value="AMIDOPHOSPHORIBOSYLTRANSFERASE"/>
    <property type="match status" value="1"/>
</dbReference>
<dbReference type="InterPro" id="IPR029055">
    <property type="entry name" value="Ntn_hydrolases_N"/>
</dbReference>
<evidence type="ECO:0000256" key="7">
    <source>
        <dbReference type="HAMAP-Rule" id="MF_01931"/>
    </source>
</evidence>
<dbReference type="GO" id="GO:0046872">
    <property type="term" value="F:metal ion binding"/>
    <property type="evidence" value="ECO:0007669"/>
    <property type="project" value="UniProtKB-KW"/>
</dbReference>
<organism evidence="12 13">
    <name type="scientific">Roseiconus nitratireducens</name>
    <dbReference type="NCBI Taxonomy" id="2605748"/>
    <lineage>
        <taxon>Bacteria</taxon>
        <taxon>Pseudomonadati</taxon>
        <taxon>Planctomycetota</taxon>
        <taxon>Planctomycetia</taxon>
        <taxon>Pirellulales</taxon>
        <taxon>Pirellulaceae</taxon>
        <taxon>Roseiconus</taxon>
    </lineage>
</organism>
<feature type="domain" description="Glutamine amidotransferase type-2" evidence="11">
    <location>
        <begin position="8"/>
        <end position="261"/>
    </location>
</feature>
<keyword evidence="5 7" id="KW-0658">Purine biosynthesis</keyword>
<evidence type="ECO:0000256" key="5">
    <source>
        <dbReference type="ARBA" id="ARBA00022755"/>
    </source>
</evidence>
<dbReference type="AlphaFoldDB" id="A0A5M6CYX5"/>
<dbReference type="Gene3D" id="3.60.20.10">
    <property type="entry name" value="Glutamine Phosphoribosylpyrophosphate, subunit 1, domain 1"/>
    <property type="match status" value="1"/>
</dbReference>
<dbReference type="InterPro" id="IPR017932">
    <property type="entry name" value="GATase_2_dom"/>
</dbReference>
<gene>
    <name evidence="7" type="primary">purF</name>
    <name evidence="12" type="ORF">FYK55_20670</name>
</gene>
<keyword evidence="7 10" id="KW-0408">Iron</keyword>
<name>A0A5M6CYX5_9BACT</name>
<dbReference type="RefSeq" id="WP_150078386.1">
    <property type="nucleotide sequence ID" value="NZ_VWOX01000013.1"/>
</dbReference>
<protein>
    <recommendedName>
        <fullName evidence="7">Amidophosphoribosyltransferase</fullName>
        <shortName evidence="7">ATase</shortName>
        <ecNumber evidence="7">2.4.2.14</ecNumber>
    </recommendedName>
    <alternativeName>
        <fullName evidence="7">Glutamine phosphoribosylpyrophosphate amidotransferase</fullName>
        <shortName evidence="7">GPATase</shortName>
    </alternativeName>
</protein>
<keyword evidence="7 10" id="KW-0479">Metal-binding</keyword>
<comment type="similarity">
    <text evidence="2 7 8">In the C-terminal section; belongs to the purine/pyrimidine phosphoribosyltransferase family.</text>
</comment>
<feature type="binding site" evidence="7 10">
    <location>
        <position position="432"/>
    </location>
    <ligand>
        <name>[4Fe-4S] cluster</name>
        <dbReference type="ChEBI" id="CHEBI:49883"/>
    </ligand>
</feature>
<sequence length="540" mass="59944">MSELHHECGVAAIYHLSGRGRSPVCTDEGPRQISRLLPRMLLDIQNRGQLAAGMTTYNPDRPQLLHTLKDVGTVTEVFRLNHRAKCESLMKHLAGRAAIGHVRYATCGQDDRSYAQPFERAHIHKRKWFSFCFNGQLANYGVLKERLLADGDHHLALDTDTEIILHEMGRVLSHSTERIEWIDVLRQVAANFDGAYSIALLTAEGEMIVARDPLGIKPMCYVHEGPLFAAASESVALLNLGFDNDQIKSLPPGHAIVINPEDGLRIEQFAETAKPKHCFFEWIYFANVASTLDDRGVYLSRTRLGEELAEVERRLGRVPLDDPDTIIVPVPDTSKAAADAMAYELSIPCREGLIRNRYAGRTFIEGGRARKAKAATKYTPLREVMKDKRVILVEDSIVRSTTMNVLLDRIRQVGGAREIHVRVACPPIVAPCFYGIDMSTIDQLIGPKYFGVEGELSDDAQQRLADDLGADSLRYLPVEAIARAIDLPAESLCQACVTGKYPTSCGQHLYQIALDNRGRDTDSSRTYEQLAASLGPQSVS</sequence>
<evidence type="ECO:0000256" key="2">
    <source>
        <dbReference type="ARBA" id="ARBA00010138"/>
    </source>
</evidence>
<dbReference type="PIRSF" id="PIRSF000485">
    <property type="entry name" value="Amd_phspho_trans"/>
    <property type="match status" value="1"/>
</dbReference>
<comment type="cofactor">
    <cofactor evidence="7 10">
        <name>[4Fe-4S] cluster</name>
        <dbReference type="ChEBI" id="CHEBI:49883"/>
    </cofactor>
    <text evidence="7 10">Binds 1 [4Fe-4S] cluster per subunit.</text>
</comment>
<proteinExistence type="inferred from homology"/>
<keyword evidence="4 7" id="KW-0808">Transferase</keyword>
<dbReference type="EC" id="2.4.2.14" evidence="7"/>
<evidence type="ECO:0000256" key="10">
    <source>
        <dbReference type="PIRSR" id="PIRSR000485-3"/>
    </source>
</evidence>
<dbReference type="InterPro" id="IPR029057">
    <property type="entry name" value="PRTase-like"/>
</dbReference>